<dbReference type="GO" id="GO:0006691">
    <property type="term" value="P:leukotriene metabolic process"/>
    <property type="evidence" value="ECO:0007669"/>
    <property type="project" value="UniProtKB-ARBA"/>
</dbReference>
<keyword evidence="4 5" id="KW-0472">Membrane</keyword>
<dbReference type="GO" id="GO:0005635">
    <property type="term" value="C:nuclear envelope"/>
    <property type="evidence" value="ECO:0007669"/>
    <property type="project" value="TreeGrafter"/>
</dbReference>
<dbReference type="InterPro" id="IPR023352">
    <property type="entry name" value="MAPEG-like_dom_sf"/>
</dbReference>
<evidence type="ECO:0000313" key="7">
    <source>
        <dbReference type="Proteomes" id="UP001295684"/>
    </source>
</evidence>
<dbReference type="InterPro" id="IPR050997">
    <property type="entry name" value="MAPEG"/>
</dbReference>
<comment type="caution">
    <text evidence="6">The sequence shown here is derived from an EMBL/GenBank/DDBJ whole genome shotgun (WGS) entry which is preliminary data.</text>
</comment>
<accession>A0AAD1XZ38</accession>
<sequence length="208" mass="23371">MKLIITKHYGGVLIACGLLAGQQYYNAFSLVGPLRKMIFKETFMKNFEESHKMVFNTPPSPFGYPDMGAGRYSRMLPYQEWYKFNVVQRIHGNSVEHLSHCIPLMMLCGLFYPKIVTSLGLCILAGREAYMSGYLKGGPDSPVRLAGGAAVLAPEIIMTGMLLGIGVWRGFFKRPLTKFGPIKRRNTSLIDQQKAKILKEEKYGIKLP</sequence>
<evidence type="ECO:0000256" key="5">
    <source>
        <dbReference type="SAM" id="Phobius"/>
    </source>
</evidence>
<protein>
    <submittedName>
        <fullName evidence="6">Uncharacterized protein</fullName>
    </submittedName>
</protein>
<organism evidence="6 7">
    <name type="scientific">Euplotes crassus</name>
    <dbReference type="NCBI Taxonomy" id="5936"/>
    <lineage>
        <taxon>Eukaryota</taxon>
        <taxon>Sar</taxon>
        <taxon>Alveolata</taxon>
        <taxon>Ciliophora</taxon>
        <taxon>Intramacronucleata</taxon>
        <taxon>Spirotrichea</taxon>
        <taxon>Hypotrichia</taxon>
        <taxon>Euplotida</taxon>
        <taxon>Euplotidae</taxon>
        <taxon>Moneuplotes</taxon>
    </lineage>
</organism>
<evidence type="ECO:0000256" key="1">
    <source>
        <dbReference type="ARBA" id="ARBA00004141"/>
    </source>
</evidence>
<evidence type="ECO:0000256" key="2">
    <source>
        <dbReference type="ARBA" id="ARBA00022692"/>
    </source>
</evidence>
<gene>
    <name evidence="6" type="ORF">ECRASSUSDP1_LOCUS23014</name>
</gene>
<dbReference type="Pfam" id="PF01124">
    <property type="entry name" value="MAPEG"/>
    <property type="match status" value="1"/>
</dbReference>
<comment type="subcellular location">
    <subcellularLocation>
        <location evidence="1">Membrane</location>
        <topology evidence="1">Multi-pass membrane protein</topology>
    </subcellularLocation>
</comment>
<dbReference type="AlphaFoldDB" id="A0AAD1XZ38"/>
<dbReference type="Proteomes" id="UP001295684">
    <property type="component" value="Unassembled WGS sequence"/>
</dbReference>
<dbReference type="PANTHER" id="PTHR10250:SF26">
    <property type="entry name" value="GLUTATHIONE S-TRANSFERASE 3, MITOCHONDRIAL"/>
    <property type="match status" value="1"/>
</dbReference>
<dbReference type="EMBL" id="CAMPGE010023637">
    <property type="protein sequence ID" value="CAI2381558.1"/>
    <property type="molecule type" value="Genomic_DNA"/>
</dbReference>
<keyword evidence="2 5" id="KW-0812">Transmembrane</keyword>
<feature type="transmembrane region" description="Helical" evidence="5">
    <location>
        <begin position="104"/>
        <end position="126"/>
    </location>
</feature>
<dbReference type="GO" id="GO:0005783">
    <property type="term" value="C:endoplasmic reticulum"/>
    <property type="evidence" value="ECO:0007669"/>
    <property type="project" value="TreeGrafter"/>
</dbReference>
<dbReference type="GO" id="GO:0004364">
    <property type="term" value="F:glutathione transferase activity"/>
    <property type="evidence" value="ECO:0007669"/>
    <property type="project" value="TreeGrafter"/>
</dbReference>
<evidence type="ECO:0000256" key="4">
    <source>
        <dbReference type="ARBA" id="ARBA00023136"/>
    </source>
</evidence>
<dbReference type="GO" id="GO:0016020">
    <property type="term" value="C:membrane"/>
    <property type="evidence" value="ECO:0007669"/>
    <property type="project" value="UniProtKB-SubCell"/>
</dbReference>
<dbReference type="InterPro" id="IPR001129">
    <property type="entry name" value="Membr-assoc_MAPEG"/>
</dbReference>
<evidence type="ECO:0000256" key="3">
    <source>
        <dbReference type="ARBA" id="ARBA00022989"/>
    </source>
</evidence>
<dbReference type="Gene3D" id="1.20.120.550">
    <property type="entry name" value="Membrane associated eicosanoid/glutathione metabolism-like domain"/>
    <property type="match status" value="1"/>
</dbReference>
<dbReference type="SUPFAM" id="SSF161084">
    <property type="entry name" value="MAPEG domain-like"/>
    <property type="match status" value="1"/>
</dbReference>
<evidence type="ECO:0000313" key="6">
    <source>
        <dbReference type="EMBL" id="CAI2381558.1"/>
    </source>
</evidence>
<keyword evidence="3 5" id="KW-1133">Transmembrane helix</keyword>
<reference evidence="6" key="1">
    <citation type="submission" date="2023-07" db="EMBL/GenBank/DDBJ databases">
        <authorList>
            <consortium name="AG Swart"/>
            <person name="Singh M."/>
            <person name="Singh A."/>
            <person name="Seah K."/>
            <person name="Emmerich C."/>
        </authorList>
    </citation>
    <scope>NUCLEOTIDE SEQUENCE</scope>
    <source>
        <strain evidence="6">DP1</strain>
    </source>
</reference>
<name>A0AAD1XZ38_EUPCR</name>
<keyword evidence="7" id="KW-1185">Reference proteome</keyword>
<proteinExistence type="predicted"/>
<feature type="transmembrane region" description="Helical" evidence="5">
    <location>
        <begin position="146"/>
        <end position="168"/>
    </location>
</feature>
<dbReference type="PANTHER" id="PTHR10250">
    <property type="entry name" value="MICROSOMAL GLUTATHIONE S-TRANSFERASE"/>
    <property type="match status" value="1"/>
</dbReference>
<dbReference type="GO" id="GO:0004602">
    <property type="term" value="F:glutathione peroxidase activity"/>
    <property type="evidence" value="ECO:0007669"/>
    <property type="project" value="TreeGrafter"/>
</dbReference>